<evidence type="ECO:0000256" key="12">
    <source>
        <dbReference type="HAMAP-Rule" id="MF_01844"/>
    </source>
</evidence>
<dbReference type="PANTHER" id="PTHR30341">
    <property type="entry name" value="SODIUM ION/PROTON ANTIPORTER NHAA-RELATED"/>
    <property type="match status" value="1"/>
</dbReference>
<dbReference type="EMBL" id="JAEVHM010000010">
    <property type="protein sequence ID" value="MBM0231154.1"/>
    <property type="molecule type" value="Genomic_DNA"/>
</dbReference>
<evidence type="ECO:0000256" key="3">
    <source>
        <dbReference type="ARBA" id="ARBA00022448"/>
    </source>
</evidence>
<proteinExistence type="inferred from homology"/>
<evidence type="ECO:0000256" key="6">
    <source>
        <dbReference type="ARBA" id="ARBA00022692"/>
    </source>
</evidence>
<keyword evidence="15" id="KW-1185">Reference proteome</keyword>
<dbReference type="SUPFAM" id="SSF52833">
    <property type="entry name" value="Thioredoxin-like"/>
    <property type="match status" value="1"/>
</dbReference>
<dbReference type="Gene3D" id="1.20.1530.10">
    <property type="entry name" value="Na+/H+ antiporter like domain"/>
    <property type="match status" value="1"/>
</dbReference>
<accession>A0ABS1XPI2</accession>
<keyword evidence="6 12" id="KW-0812">Transmembrane</keyword>
<feature type="transmembrane region" description="Helical" evidence="12">
    <location>
        <begin position="347"/>
        <end position="371"/>
    </location>
</feature>
<feature type="transmembrane region" description="Helical" evidence="12">
    <location>
        <begin position="418"/>
        <end position="437"/>
    </location>
</feature>
<evidence type="ECO:0000259" key="13">
    <source>
        <dbReference type="PROSITE" id="PS51352"/>
    </source>
</evidence>
<evidence type="ECO:0000256" key="8">
    <source>
        <dbReference type="ARBA" id="ARBA00023053"/>
    </source>
</evidence>
<comment type="caution">
    <text evidence="14">The sequence shown here is derived from an EMBL/GenBank/DDBJ whole genome shotgun (WGS) entry which is preliminary data.</text>
</comment>
<name>A0ABS1XPI2_9ACTN</name>
<keyword evidence="11 12" id="KW-0739">Sodium transport</keyword>
<comment type="function">
    <text evidence="12">Na(+)/H(+) antiporter that extrudes sodium in exchange for external protons.</text>
</comment>
<keyword evidence="4 12" id="KW-0050">Antiport</keyword>
<evidence type="ECO:0000256" key="9">
    <source>
        <dbReference type="ARBA" id="ARBA00023065"/>
    </source>
</evidence>
<organism evidence="14 15">
    <name type="scientific">Micromonospora parastrephiae</name>
    <dbReference type="NCBI Taxonomy" id="2806101"/>
    <lineage>
        <taxon>Bacteria</taxon>
        <taxon>Bacillati</taxon>
        <taxon>Actinomycetota</taxon>
        <taxon>Actinomycetes</taxon>
        <taxon>Micromonosporales</taxon>
        <taxon>Micromonosporaceae</taxon>
        <taxon>Micromonospora</taxon>
    </lineage>
</organism>
<comment type="catalytic activity">
    <reaction evidence="12">
        <text>Na(+)(in) + 2 H(+)(out) = Na(+)(out) + 2 H(+)(in)</text>
        <dbReference type="Rhea" id="RHEA:29251"/>
        <dbReference type="ChEBI" id="CHEBI:15378"/>
        <dbReference type="ChEBI" id="CHEBI:29101"/>
    </reaction>
</comment>
<dbReference type="Proteomes" id="UP000601027">
    <property type="component" value="Unassembled WGS sequence"/>
</dbReference>
<evidence type="ECO:0000313" key="14">
    <source>
        <dbReference type="EMBL" id="MBM0231154.1"/>
    </source>
</evidence>
<evidence type="ECO:0000313" key="15">
    <source>
        <dbReference type="Proteomes" id="UP000601027"/>
    </source>
</evidence>
<feature type="transmembrane region" description="Helical" evidence="12">
    <location>
        <begin position="317"/>
        <end position="335"/>
    </location>
</feature>
<dbReference type="InterPro" id="IPR012336">
    <property type="entry name" value="Thioredoxin-like_fold"/>
</dbReference>
<sequence length="654" mass="69835">MTIKSTKIVPVTSNNAHRGWSTRTAWEGRFNAPLRAFLRTETGGARVVLVAAVVALVWANLDVSSYESVWSTSFSVQLGDWPVSHDLRYWVNSGLMTFFFLVAGLELRREFDIGELRERRRLALPMLAGFGGMLLPIAIYLAINAGHPTAAGWGAVMSTDTALALGALAVFGPRFSDRLRGFLLTVAVVDDVVAIAVLAIAYPEHPSPTALVVAAAIFGAVLLLRGCGVRFGPFYALLGVAAWLAVSESGVDPVAVGLVMGLLTYAYAPGRSDLQRASDQFRLFREQPTPQLAVMARAGLISALSPNERLQNLYHPWASYVIVPLFALANAGIVIDGELLSRAVTSPVTLGVVVAYVVGKPAGIVATSWLVARLSGNRFRPPVGWLAVAGVGTVSGIGFTVALLIATHALSGPALDEAKLGIIIATLGASLVTWLVFRSAGRLSPGRRARALLGVAEGIVDLTLPVDPQRDHVRGPREAPVTVVEYGDFECPYCGQAEPVVRELLADFANVRYVWRHLPLTDVHPHAQLAAEAAEAAGEQGAFWQMHDLLLAHQNALSPTDVLGYAAQLGLNLDGFREHMAQRMGVDRIAEDVDSADLSGVTGTPTFFINGRRHHGAYDIAALSAAVKAAFAGARLRPEYHPRDPGRREGGPAS</sequence>
<feature type="transmembrane region" description="Helical" evidence="12">
    <location>
        <begin position="208"/>
        <end position="228"/>
    </location>
</feature>
<evidence type="ECO:0000256" key="7">
    <source>
        <dbReference type="ARBA" id="ARBA00022989"/>
    </source>
</evidence>
<feature type="transmembrane region" description="Helical" evidence="12">
    <location>
        <begin position="149"/>
        <end position="170"/>
    </location>
</feature>
<dbReference type="InterPro" id="IPR036249">
    <property type="entry name" value="Thioredoxin-like_sf"/>
</dbReference>
<protein>
    <recommendedName>
        <fullName evidence="12">Na(+)/H(+) antiporter NhaA</fullName>
    </recommendedName>
    <alternativeName>
        <fullName evidence="12">Sodium/proton antiporter NhaA</fullName>
    </alternativeName>
</protein>
<feature type="transmembrane region" description="Helical" evidence="12">
    <location>
        <begin position="182"/>
        <end position="202"/>
    </location>
</feature>
<dbReference type="PANTHER" id="PTHR30341:SF0">
    <property type="entry name" value="NA(+)_H(+) ANTIPORTER NHAA"/>
    <property type="match status" value="1"/>
</dbReference>
<comment type="subcellular location">
    <subcellularLocation>
        <location evidence="1">Cell inner membrane</location>
        <topology evidence="1">Multi-pass membrane protein</topology>
    </subcellularLocation>
    <subcellularLocation>
        <location evidence="12">Cell membrane</location>
        <topology evidence="12">Multi-pass membrane protein</topology>
    </subcellularLocation>
</comment>
<evidence type="ECO:0000256" key="10">
    <source>
        <dbReference type="ARBA" id="ARBA00023136"/>
    </source>
</evidence>
<evidence type="ECO:0000256" key="2">
    <source>
        <dbReference type="ARBA" id="ARBA00007006"/>
    </source>
</evidence>
<evidence type="ECO:0000256" key="1">
    <source>
        <dbReference type="ARBA" id="ARBA00004429"/>
    </source>
</evidence>
<gene>
    <name evidence="12" type="primary">nhaA</name>
    <name evidence="14" type="ORF">JNW91_04230</name>
</gene>
<dbReference type="InterPro" id="IPR004670">
    <property type="entry name" value="NhaA"/>
</dbReference>
<keyword evidence="3 12" id="KW-0813">Transport</keyword>
<keyword evidence="5 12" id="KW-1003">Cell membrane</keyword>
<feature type="domain" description="Thioredoxin" evidence="13">
    <location>
        <begin position="438"/>
        <end position="632"/>
    </location>
</feature>
<keyword evidence="7 12" id="KW-1133">Transmembrane helix</keyword>
<keyword evidence="9 12" id="KW-0406">Ion transport</keyword>
<comment type="similarity">
    <text evidence="12">Belongs to the NhaA Na(+)/H(+) (TC 2.A.33) antiporter family.</text>
</comment>
<feature type="transmembrane region" description="Helical" evidence="12">
    <location>
        <begin position="122"/>
        <end position="143"/>
    </location>
</feature>
<dbReference type="Pfam" id="PF06965">
    <property type="entry name" value="Na_H_antiport_1"/>
    <property type="match status" value="1"/>
</dbReference>
<dbReference type="PROSITE" id="PS51352">
    <property type="entry name" value="THIOREDOXIN_2"/>
    <property type="match status" value="1"/>
</dbReference>
<keyword evidence="10 12" id="KW-0472">Membrane</keyword>
<feature type="transmembrane region" description="Helical" evidence="12">
    <location>
        <begin position="43"/>
        <end position="61"/>
    </location>
</feature>
<feature type="transmembrane region" description="Helical" evidence="12">
    <location>
        <begin position="89"/>
        <end position="107"/>
    </location>
</feature>
<evidence type="ECO:0000256" key="4">
    <source>
        <dbReference type="ARBA" id="ARBA00022449"/>
    </source>
</evidence>
<dbReference type="Gene3D" id="3.40.30.10">
    <property type="entry name" value="Glutaredoxin"/>
    <property type="match status" value="1"/>
</dbReference>
<evidence type="ECO:0000256" key="5">
    <source>
        <dbReference type="ARBA" id="ARBA00022475"/>
    </source>
</evidence>
<dbReference type="InterPro" id="IPR013766">
    <property type="entry name" value="Thioredoxin_domain"/>
</dbReference>
<comment type="similarity">
    <text evidence="2">In the N-terminal section; belongs to the NhaA Na(+)/H(+) (TC 2.A.33) antiporter family.</text>
</comment>
<dbReference type="Pfam" id="PF13462">
    <property type="entry name" value="Thioredoxin_4"/>
    <property type="match status" value="1"/>
</dbReference>
<reference evidence="14 15" key="1">
    <citation type="submission" date="2021-01" db="EMBL/GenBank/DDBJ databases">
        <title>Draft genome sequence of Micromonospora sp. strain STR1_7.</title>
        <authorList>
            <person name="Karlyshev A."/>
            <person name="Jawad R."/>
        </authorList>
    </citation>
    <scope>NUCLEOTIDE SEQUENCE [LARGE SCALE GENOMIC DNA]</scope>
    <source>
        <strain evidence="14 15">STR1-7</strain>
    </source>
</reference>
<dbReference type="InterPro" id="IPR023171">
    <property type="entry name" value="Na/H_antiporter_dom_sf"/>
</dbReference>
<keyword evidence="8 12" id="KW-0915">Sodium</keyword>
<dbReference type="HAMAP" id="MF_01844">
    <property type="entry name" value="NhaA"/>
    <property type="match status" value="1"/>
</dbReference>
<feature type="transmembrane region" description="Helical" evidence="12">
    <location>
        <begin position="383"/>
        <end position="406"/>
    </location>
</feature>
<evidence type="ECO:0000256" key="11">
    <source>
        <dbReference type="ARBA" id="ARBA00023201"/>
    </source>
</evidence>